<dbReference type="GO" id="GO:0005975">
    <property type="term" value="P:carbohydrate metabolic process"/>
    <property type="evidence" value="ECO:0007669"/>
    <property type="project" value="InterPro"/>
</dbReference>
<dbReference type="EMBL" id="CAFAAY010000042">
    <property type="protein sequence ID" value="CAB4815116.1"/>
    <property type="molecule type" value="Genomic_DNA"/>
</dbReference>
<sequence>MKTIDINCDMGESYGRWILGDDKGLMPYVTSVNVAAGYHGGDPATIRKAIEHAVEHGLQVGAHVAFPDLMGFGRRRMIIPKNDLRDYVTYQIGAVQAFAQRCGIRLGHVKPHGALYVMASEDPEVAAAVAESMASLDKNMCLMLLDKTQESVVKQFGIELYSEGFPDIKYDAQGKLMVEPIKEFWEPELVAARALQMVLEGSVKKENGELLKIDVSTICIHGDAPNAVDIAKTVRAKLESHGVDVKPLKGVQLAV</sequence>
<dbReference type="InterPro" id="IPR011330">
    <property type="entry name" value="Glyco_hydro/deAcase_b/a-brl"/>
</dbReference>
<name>A0A6J7RPC7_9ZZZZ</name>
<dbReference type="EMBL" id="CAFBPV010000043">
    <property type="protein sequence ID" value="CAB5030290.1"/>
    <property type="molecule type" value="Genomic_DNA"/>
</dbReference>
<evidence type="ECO:0000313" key="3">
    <source>
        <dbReference type="EMBL" id="CAB4886024.1"/>
    </source>
</evidence>
<dbReference type="CDD" id="cd10787">
    <property type="entry name" value="LamB_YcsF_like"/>
    <property type="match status" value="1"/>
</dbReference>
<dbReference type="Gene3D" id="3.20.20.370">
    <property type="entry name" value="Glycoside hydrolase/deacetylase"/>
    <property type="match status" value="1"/>
</dbReference>
<dbReference type="SUPFAM" id="SSF88713">
    <property type="entry name" value="Glycoside hydrolase/deacetylase"/>
    <property type="match status" value="1"/>
</dbReference>
<dbReference type="EMBL" id="CAEZZI010000039">
    <property type="protein sequence ID" value="CAB4754080.1"/>
    <property type="molecule type" value="Genomic_DNA"/>
</dbReference>
<evidence type="ECO:0000313" key="1">
    <source>
        <dbReference type="EMBL" id="CAB4754080.1"/>
    </source>
</evidence>
<gene>
    <name evidence="1" type="ORF">UFOPK2842_00542</name>
    <name evidence="2" type="ORF">UFOPK3124_00687</name>
    <name evidence="3" type="ORF">UFOPK3480_01006</name>
    <name evidence="4" type="ORF">UFOPK4165_00589</name>
</gene>
<dbReference type="NCBIfam" id="NF003816">
    <property type="entry name" value="PRK05406.1-5"/>
    <property type="match status" value="1"/>
</dbReference>
<dbReference type="PANTHER" id="PTHR30292:SF0">
    <property type="entry name" value="5-OXOPROLINASE SUBUNIT A"/>
    <property type="match status" value="1"/>
</dbReference>
<dbReference type="AlphaFoldDB" id="A0A6J7RPC7"/>
<dbReference type="NCBIfam" id="NF003814">
    <property type="entry name" value="PRK05406.1-3"/>
    <property type="match status" value="1"/>
</dbReference>
<dbReference type="EMBL" id="CAFBLY010000104">
    <property type="protein sequence ID" value="CAB4886024.1"/>
    <property type="molecule type" value="Genomic_DNA"/>
</dbReference>
<proteinExistence type="predicted"/>
<organism evidence="4">
    <name type="scientific">freshwater metagenome</name>
    <dbReference type="NCBI Taxonomy" id="449393"/>
    <lineage>
        <taxon>unclassified sequences</taxon>
        <taxon>metagenomes</taxon>
        <taxon>ecological metagenomes</taxon>
    </lineage>
</organism>
<protein>
    <submittedName>
        <fullName evidence="4">Unannotated protein</fullName>
    </submittedName>
</protein>
<accession>A0A6J7RPC7</accession>
<evidence type="ECO:0000313" key="2">
    <source>
        <dbReference type="EMBL" id="CAB4815116.1"/>
    </source>
</evidence>
<reference evidence="4" key="1">
    <citation type="submission" date="2020-05" db="EMBL/GenBank/DDBJ databases">
        <authorList>
            <person name="Chiriac C."/>
            <person name="Salcher M."/>
            <person name="Ghai R."/>
            <person name="Kavagutti S V."/>
        </authorList>
    </citation>
    <scope>NUCLEOTIDE SEQUENCE</scope>
</reference>
<dbReference type="Pfam" id="PF03746">
    <property type="entry name" value="LamB_YcsF"/>
    <property type="match status" value="1"/>
</dbReference>
<dbReference type="InterPro" id="IPR005501">
    <property type="entry name" value="LamB/YcsF/PxpA-like"/>
</dbReference>
<dbReference type="PANTHER" id="PTHR30292">
    <property type="entry name" value="UNCHARACTERIZED PROTEIN YBGL-RELATED"/>
    <property type="match status" value="1"/>
</dbReference>
<evidence type="ECO:0000313" key="4">
    <source>
        <dbReference type="EMBL" id="CAB5030290.1"/>
    </source>
</evidence>